<gene>
    <name evidence="1" type="ORF">LTR37_011533</name>
</gene>
<proteinExistence type="predicted"/>
<evidence type="ECO:0000313" key="1">
    <source>
        <dbReference type="EMBL" id="KAK3708437.1"/>
    </source>
</evidence>
<protein>
    <submittedName>
        <fullName evidence="1">Uncharacterized protein</fullName>
    </submittedName>
</protein>
<reference evidence="1" key="1">
    <citation type="submission" date="2023-07" db="EMBL/GenBank/DDBJ databases">
        <title>Black Yeasts Isolated from many extreme environments.</title>
        <authorList>
            <person name="Coleine C."/>
            <person name="Stajich J.E."/>
            <person name="Selbmann L."/>
        </authorList>
    </citation>
    <scope>NUCLEOTIDE SEQUENCE</scope>
    <source>
        <strain evidence="1">CCFEE 5714</strain>
    </source>
</reference>
<comment type="caution">
    <text evidence="1">The sequence shown here is derived from an EMBL/GenBank/DDBJ whole genome shotgun (WGS) entry which is preliminary data.</text>
</comment>
<keyword evidence="2" id="KW-1185">Reference proteome</keyword>
<dbReference type="EMBL" id="JAUTXU010000101">
    <property type="protein sequence ID" value="KAK3708437.1"/>
    <property type="molecule type" value="Genomic_DNA"/>
</dbReference>
<name>A0ACC3N2C0_9PEZI</name>
<evidence type="ECO:0000313" key="2">
    <source>
        <dbReference type="Proteomes" id="UP001281147"/>
    </source>
</evidence>
<accession>A0ACC3N2C0</accession>
<organism evidence="1 2">
    <name type="scientific">Vermiconidia calcicola</name>
    <dbReference type="NCBI Taxonomy" id="1690605"/>
    <lineage>
        <taxon>Eukaryota</taxon>
        <taxon>Fungi</taxon>
        <taxon>Dikarya</taxon>
        <taxon>Ascomycota</taxon>
        <taxon>Pezizomycotina</taxon>
        <taxon>Dothideomycetes</taxon>
        <taxon>Dothideomycetidae</taxon>
        <taxon>Mycosphaerellales</taxon>
        <taxon>Extremaceae</taxon>
        <taxon>Vermiconidia</taxon>
    </lineage>
</organism>
<sequence>MTTTKPAIVIVPGAFYKPWHYSFLHNALVTAGYEVTTGDLPSTGGETATSGNGPDVEVVQSAIKAYIARDLNVAVAMHSFGGLTGSSACKGLRPQDQANEKGVVSLVYLCAGVPIEGVSMLGGTGGAHPPWARLMGEPNTGIFMFCDNPPFQPKELFYNDCTPEIAAEATQKLEYWSEGCMWSPCLYTAWMEIESNYIVCELDQALPPQLQEFMVTMEEGKGLWRRVERVRAGHSPFFSTVEETAGFIRRCAGEEGM</sequence>
<dbReference type="Proteomes" id="UP001281147">
    <property type="component" value="Unassembled WGS sequence"/>
</dbReference>